<dbReference type="Pfam" id="PF13249">
    <property type="entry name" value="SQHop_cyclase_N"/>
    <property type="match status" value="1"/>
</dbReference>
<sequence length="491" mass="55748">MWKLKCSTGDDSSLQSLNDFVGRQIWEYDPEGGTQGERDAIDAAQKIFHDNRFVKKHSSDELMRLQRLQEHGKRSWDAPSSDDIEANQLPMTKAGLKASLRRGVGFYSSLQADDGHWAGDYGGPMFLMPGLVITCYVTGVMDTVLPEPHKVEMRRYLHNHQNEDGGYGLHIEGHSTMFGTVLSYVTLRLLGEAPEAAVMVSARNWIKTHGGACMIPSWGKFWIAVLGCYSWNGLNPMPPEMWLLPYALPVHPGRFWCHCRMVYLPMSYVYGARGTGASTALTEALKDELFTQPYDSIDWNKARNQCAQEDLYYPHPLLQDVLWWACYKAEPMLLNSSLRRWALREVMRHVHYEDENTRYVCIGPVNKVLNMLCCWLEDPKSEAFKRHLPRVADFLWVAEDGMKMQGYNGSQCWDTTFAVQALAATGIAEEEFAHTLKKAHAYVEATQVREDAPESTKYYRHISKGAWPFSTRDHGWPITDCSSEGLKASAA</sequence>
<organism evidence="5 6">
    <name type="scientific">Cymbomonas tetramitiformis</name>
    <dbReference type="NCBI Taxonomy" id="36881"/>
    <lineage>
        <taxon>Eukaryota</taxon>
        <taxon>Viridiplantae</taxon>
        <taxon>Chlorophyta</taxon>
        <taxon>Pyramimonadophyceae</taxon>
        <taxon>Pyramimonadales</taxon>
        <taxon>Pyramimonadaceae</taxon>
        <taxon>Cymbomonas</taxon>
    </lineage>
</organism>
<evidence type="ECO:0000256" key="3">
    <source>
        <dbReference type="ARBA" id="ARBA00023235"/>
    </source>
</evidence>
<evidence type="ECO:0000256" key="2">
    <source>
        <dbReference type="ARBA" id="ARBA00022737"/>
    </source>
</evidence>
<name>A0AAE0BBT8_9CHLO</name>
<dbReference type="InterPro" id="IPR018333">
    <property type="entry name" value="Squalene_cyclase"/>
</dbReference>
<protein>
    <submittedName>
        <fullName evidence="5">CRISPR-associated protein 1</fullName>
    </submittedName>
</protein>
<dbReference type="SUPFAM" id="SSF48239">
    <property type="entry name" value="Terpenoid cyclases/Protein prenyltransferases"/>
    <property type="match status" value="2"/>
</dbReference>
<proteinExistence type="inferred from homology"/>
<accession>A0AAE0BBT8</accession>
<gene>
    <name evidence="5" type="ORF">CYMTET_56693</name>
</gene>
<comment type="caution">
    <text evidence="5">The sequence shown here is derived from an EMBL/GenBank/DDBJ whole genome shotgun (WGS) entry which is preliminary data.</text>
</comment>
<dbReference type="Gene3D" id="1.50.10.20">
    <property type="match status" value="1"/>
</dbReference>
<dbReference type="PANTHER" id="PTHR11764">
    <property type="entry name" value="TERPENE CYCLASE/MUTASE FAMILY MEMBER"/>
    <property type="match status" value="1"/>
</dbReference>
<dbReference type="FunFam" id="1.50.10.20:FF:000002">
    <property type="entry name" value="Terpene cyclase/mutase family member"/>
    <property type="match status" value="1"/>
</dbReference>
<evidence type="ECO:0000313" key="5">
    <source>
        <dbReference type="EMBL" id="KAK3232985.1"/>
    </source>
</evidence>
<keyword evidence="2" id="KW-0677">Repeat</keyword>
<dbReference type="GO" id="GO:0005811">
    <property type="term" value="C:lipid droplet"/>
    <property type="evidence" value="ECO:0007669"/>
    <property type="project" value="InterPro"/>
</dbReference>
<dbReference type="PANTHER" id="PTHR11764:SF20">
    <property type="entry name" value="LANOSTEROL SYNTHASE"/>
    <property type="match status" value="1"/>
</dbReference>
<feature type="domain" description="Squalene cyclase N-terminal" evidence="4">
    <location>
        <begin position="106"/>
        <end position="399"/>
    </location>
</feature>
<reference evidence="5 6" key="1">
    <citation type="journal article" date="2015" name="Genome Biol. Evol.">
        <title>Comparative Genomics of a Bacterivorous Green Alga Reveals Evolutionary Causalities and Consequences of Phago-Mixotrophic Mode of Nutrition.</title>
        <authorList>
            <person name="Burns J.A."/>
            <person name="Paasch A."/>
            <person name="Narechania A."/>
            <person name="Kim E."/>
        </authorList>
    </citation>
    <scope>NUCLEOTIDE SEQUENCE [LARGE SCALE GENOMIC DNA]</scope>
    <source>
        <strain evidence="5 6">PLY_AMNH</strain>
    </source>
</reference>
<comment type="similarity">
    <text evidence="1">Belongs to the terpene cyclase/mutase family.</text>
</comment>
<evidence type="ECO:0000256" key="1">
    <source>
        <dbReference type="ARBA" id="ARBA00009755"/>
    </source>
</evidence>
<keyword evidence="6" id="KW-1185">Reference proteome</keyword>
<dbReference type="AlphaFoldDB" id="A0AAE0BBT8"/>
<evidence type="ECO:0000259" key="4">
    <source>
        <dbReference type="Pfam" id="PF13249"/>
    </source>
</evidence>
<evidence type="ECO:0000313" key="6">
    <source>
        <dbReference type="Proteomes" id="UP001190700"/>
    </source>
</evidence>
<dbReference type="NCBIfam" id="TIGR01787">
    <property type="entry name" value="squalene_cyclas"/>
    <property type="match status" value="1"/>
</dbReference>
<dbReference type="Proteomes" id="UP001190700">
    <property type="component" value="Unassembled WGS sequence"/>
</dbReference>
<dbReference type="GO" id="GO:0031559">
    <property type="term" value="F:oxidosqualene cyclase activity"/>
    <property type="evidence" value="ECO:0007669"/>
    <property type="project" value="UniProtKB-ARBA"/>
</dbReference>
<dbReference type="InterPro" id="IPR032697">
    <property type="entry name" value="SQ_cyclase_N"/>
</dbReference>
<dbReference type="GO" id="GO:0016104">
    <property type="term" value="P:triterpenoid biosynthetic process"/>
    <property type="evidence" value="ECO:0007669"/>
    <property type="project" value="InterPro"/>
</dbReference>
<keyword evidence="3" id="KW-0413">Isomerase</keyword>
<dbReference type="InterPro" id="IPR008930">
    <property type="entry name" value="Terpenoid_cyclase/PrenylTrfase"/>
</dbReference>
<dbReference type="EMBL" id="LGRX02035827">
    <property type="protein sequence ID" value="KAK3232985.1"/>
    <property type="molecule type" value="Genomic_DNA"/>
</dbReference>